<gene>
    <name evidence="7" type="ORF">CWS01_11250</name>
</gene>
<accession>A0A2N0Z230</accession>
<dbReference type="PANTHER" id="PTHR21716">
    <property type="entry name" value="TRANSMEMBRANE PROTEIN"/>
    <property type="match status" value="1"/>
</dbReference>
<reference evidence="7 8" key="1">
    <citation type="journal article" date="2003" name="Int. J. Syst. Evol. Microbiol.">
        <title>Bacillus nealsonii sp. nov., isolated from a spacecraft-assembly facility, whose spores are gamma-radiation resistant.</title>
        <authorList>
            <person name="Venkateswaran K."/>
            <person name="Kempf M."/>
            <person name="Chen F."/>
            <person name="Satomi M."/>
            <person name="Nicholson W."/>
            <person name="Kern R."/>
        </authorList>
    </citation>
    <scope>NUCLEOTIDE SEQUENCE [LARGE SCALE GENOMIC DNA]</scope>
    <source>
        <strain evidence="7 8">FO-92</strain>
    </source>
</reference>
<feature type="transmembrane region" description="Helical" evidence="6">
    <location>
        <begin position="203"/>
        <end position="220"/>
    </location>
</feature>
<proteinExistence type="inferred from homology"/>
<evidence type="ECO:0000256" key="5">
    <source>
        <dbReference type="ARBA" id="ARBA00023136"/>
    </source>
</evidence>
<evidence type="ECO:0000256" key="6">
    <source>
        <dbReference type="SAM" id="Phobius"/>
    </source>
</evidence>
<evidence type="ECO:0000313" key="8">
    <source>
        <dbReference type="Proteomes" id="UP000233375"/>
    </source>
</evidence>
<feature type="transmembrane region" description="Helical" evidence="6">
    <location>
        <begin position="294"/>
        <end position="327"/>
    </location>
</feature>
<keyword evidence="5 6" id="KW-0472">Membrane</keyword>
<evidence type="ECO:0000256" key="4">
    <source>
        <dbReference type="ARBA" id="ARBA00022989"/>
    </source>
</evidence>
<keyword evidence="3 6" id="KW-0812">Transmembrane</keyword>
<dbReference type="AlphaFoldDB" id="A0A2N0Z230"/>
<keyword evidence="4 6" id="KW-1133">Transmembrane helix</keyword>
<dbReference type="EMBL" id="PISE01000022">
    <property type="protein sequence ID" value="PKG23560.1"/>
    <property type="molecule type" value="Genomic_DNA"/>
</dbReference>
<feature type="transmembrane region" description="Helical" evidence="6">
    <location>
        <begin position="263"/>
        <end position="282"/>
    </location>
</feature>
<feature type="transmembrane region" description="Helical" evidence="6">
    <location>
        <begin position="16"/>
        <end position="45"/>
    </location>
</feature>
<evidence type="ECO:0000313" key="7">
    <source>
        <dbReference type="EMBL" id="PKG23560.1"/>
    </source>
</evidence>
<dbReference type="InterPro" id="IPR002549">
    <property type="entry name" value="AI-2E-like"/>
</dbReference>
<organism evidence="7 8">
    <name type="scientific">Niallia nealsonii</name>
    <dbReference type="NCBI Taxonomy" id="115979"/>
    <lineage>
        <taxon>Bacteria</taxon>
        <taxon>Bacillati</taxon>
        <taxon>Bacillota</taxon>
        <taxon>Bacilli</taxon>
        <taxon>Bacillales</taxon>
        <taxon>Bacillaceae</taxon>
        <taxon>Niallia</taxon>
    </lineage>
</organism>
<feature type="transmembrane region" description="Helical" evidence="6">
    <location>
        <begin position="226"/>
        <end position="251"/>
    </location>
</feature>
<evidence type="ECO:0000256" key="3">
    <source>
        <dbReference type="ARBA" id="ARBA00022692"/>
    </source>
</evidence>
<evidence type="ECO:0000256" key="1">
    <source>
        <dbReference type="ARBA" id="ARBA00004141"/>
    </source>
</evidence>
<comment type="caution">
    <text evidence="7">The sequence shown here is derived from an EMBL/GenBank/DDBJ whole genome shotgun (WGS) entry which is preliminary data.</text>
</comment>
<sequence length="341" mass="39198">MDYLSKLVLNKDLKRFFILLLLIGIIFAVRSMINLILFTFIISFLMDRFVCVFEKRIPIRRNIMVVFLYVLVIGILVYGISTYLPIIIVEVTQLIRSIMGVYMKPHDNVVFNYIVDIIKHYKISSYLQQGVAFLLKYFSNIGQISLQLFMAIVLSFFYLLEKDKLKLFSQRLKNSKISAIYLEFQYFGERFAGTFGKVIEAQFMIASFNTTLTTLVLYFLGFPQLFGLAIMIFILSLIPVAGVIISFIPLATIAYTLGGISQVITIIILIIVIHAMEAYILNPKLMSSKTDLPVFFTFIVLIFSEHFFGVWGLIVGIPIFIFLLDILEVKNSRPKKSKLKK</sequence>
<comment type="similarity">
    <text evidence="2">Belongs to the autoinducer-2 exporter (AI-2E) (TC 2.A.86) family.</text>
</comment>
<feature type="transmembrane region" description="Helical" evidence="6">
    <location>
        <begin position="141"/>
        <end position="160"/>
    </location>
</feature>
<evidence type="ECO:0000256" key="2">
    <source>
        <dbReference type="ARBA" id="ARBA00009773"/>
    </source>
</evidence>
<dbReference type="GO" id="GO:0016020">
    <property type="term" value="C:membrane"/>
    <property type="evidence" value="ECO:0007669"/>
    <property type="project" value="UniProtKB-SubCell"/>
</dbReference>
<feature type="transmembrane region" description="Helical" evidence="6">
    <location>
        <begin position="66"/>
        <end position="89"/>
    </location>
</feature>
<dbReference type="GO" id="GO:0055085">
    <property type="term" value="P:transmembrane transport"/>
    <property type="evidence" value="ECO:0007669"/>
    <property type="project" value="TreeGrafter"/>
</dbReference>
<protein>
    <submittedName>
        <fullName evidence="7">AI-2E family transporter</fullName>
    </submittedName>
</protein>
<dbReference type="Proteomes" id="UP000233375">
    <property type="component" value="Unassembled WGS sequence"/>
</dbReference>
<dbReference type="Pfam" id="PF01594">
    <property type="entry name" value="AI-2E_transport"/>
    <property type="match status" value="1"/>
</dbReference>
<comment type="subcellular location">
    <subcellularLocation>
        <location evidence="1">Membrane</location>
        <topology evidence="1">Multi-pass membrane protein</topology>
    </subcellularLocation>
</comment>
<dbReference type="PANTHER" id="PTHR21716:SF62">
    <property type="entry name" value="TRANSPORT PROTEIN YDBI-RELATED"/>
    <property type="match status" value="1"/>
</dbReference>
<keyword evidence="8" id="KW-1185">Reference proteome</keyword>
<dbReference type="RefSeq" id="WP_101177295.1">
    <property type="nucleotide sequence ID" value="NZ_PISE01000022.1"/>
</dbReference>
<name>A0A2N0Z230_9BACI</name>
<dbReference type="OrthoDB" id="9772136at2"/>